<organism evidence="11">
    <name type="scientific">Phallusia mammillata</name>
    <dbReference type="NCBI Taxonomy" id="59560"/>
    <lineage>
        <taxon>Eukaryota</taxon>
        <taxon>Metazoa</taxon>
        <taxon>Chordata</taxon>
        <taxon>Tunicata</taxon>
        <taxon>Ascidiacea</taxon>
        <taxon>Phlebobranchia</taxon>
        <taxon>Ascidiidae</taxon>
        <taxon>Phallusia</taxon>
    </lineage>
</organism>
<keyword evidence="5 10" id="KW-0812">Transmembrane</keyword>
<evidence type="ECO:0000256" key="7">
    <source>
        <dbReference type="ARBA" id="ARBA00022989"/>
    </source>
</evidence>
<evidence type="ECO:0000256" key="10">
    <source>
        <dbReference type="RuleBase" id="RU363063"/>
    </source>
</evidence>
<dbReference type="GO" id="GO:0006493">
    <property type="term" value="P:protein O-linked glycosylation"/>
    <property type="evidence" value="ECO:0007669"/>
    <property type="project" value="TreeGrafter"/>
</dbReference>
<evidence type="ECO:0000313" key="11">
    <source>
        <dbReference type="EMBL" id="CAB3224833.1"/>
    </source>
</evidence>
<proteinExistence type="evidence at transcript level"/>
<keyword evidence="9 10" id="KW-0472">Membrane</keyword>
<evidence type="ECO:0000256" key="4">
    <source>
        <dbReference type="ARBA" id="ARBA00022679"/>
    </source>
</evidence>
<gene>
    <name evidence="11" type="primary">B3galt5-004</name>
</gene>
<evidence type="ECO:0000256" key="6">
    <source>
        <dbReference type="ARBA" id="ARBA00022968"/>
    </source>
</evidence>
<evidence type="ECO:0000256" key="3">
    <source>
        <dbReference type="ARBA" id="ARBA00022676"/>
    </source>
</evidence>
<evidence type="ECO:0000256" key="1">
    <source>
        <dbReference type="ARBA" id="ARBA00004323"/>
    </source>
</evidence>
<dbReference type="Gene3D" id="3.90.550.50">
    <property type="match status" value="1"/>
</dbReference>
<dbReference type="InterPro" id="IPR002659">
    <property type="entry name" value="Glyco_trans_31"/>
</dbReference>
<dbReference type="Pfam" id="PF01762">
    <property type="entry name" value="Galactosyl_T"/>
    <property type="match status" value="1"/>
</dbReference>
<protein>
    <recommendedName>
        <fullName evidence="10">Hexosyltransferase</fullName>
        <ecNumber evidence="10">2.4.1.-</ecNumber>
    </recommendedName>
</protein>
<keyword evidence="8 10" id="KW-0333">Golgi apparatus</keyword>
<feature type="transmembrane region" description="Helical" evidence="10">
    <location>
        <begin position="15"/>
        <end position="33"/>
    </location>
</feature>
<dbReference type="PANTHER" id="PTHR11214">
    <property type="entry name" value="BETA-1,3-N-ACETYLGLUCOSAMINYLTRANSFERASE"/>
    <property type="match status" value="1"/>
</dbReference>
<keyword evidence="3 10" id="KW-0328">Glycosyltransferase</keyword>
<comment type="similarity">
    <text evidence="2 10">Belongs to the glycosyltransferase 31 family.</text>
</comment>
<keyword evidence="7 10" id="KW-1133">Transmembrane helix</keyword>
<dbReference type="PANTHER" id="PTHR11214:SF283">
    <property type="entry name" value="N-ACETYLLACTOSAMINIDE BETA-1,3-N-ACETYLGLUCOSAMINYLTRANSFERASE 4-LIKE"/>
    <property type="match status" value="1"/>
</dbReference>
<keyword evidence="4 11" id="KW-0808">Transferase</keyword>
<reference evidence="11" key="1">
    <citation type="submission" date="2020-04" db="EMBL/GenBank/DDBJ databases">
        <authorList>
            <person name="Neveu A P."/>
        </authorList>
    </citation>
    <scope>NUCLEOTIDE SEQUENCE</scope>
    <source>
        <tissue evidence="11">Whole embryo</tissue>
    </source>
</reference>
<evidence type="ECO:0000256" key="5">
    <source>
        <dbReference type="ARBA" id="ARBA00022692"/>
    </source>
</evidence>
<keyword evidence="6 10" id="KW-0735">Signal-anchor</keyword>
<dbReference type="GO" id="GO:0016758">
    <property type="term" value="F:hexosyltransferase activity"/>
    <property type="evidence" value="ECO:0007669"/>
    <property type="project" value="InterPro"/>
</dbReference>
<evidence type="ECO:0000256" key="9">
    <source>
        <dbReference type="ARBA" id="ARBA00023136"/>
    </source>
</evidence>
<name>A0A6F9D749_9ASCI</name>
<evidence type="ECO:0000256" key="8">
    <source>
        <dbReference type="ARBA" id="ARBA00023034"/>
    </source>
</evidence>
<sequence>MNAASISYVPRSRHVFLLATTVILHFCVAGIWIQGEYQIQQQWTTTNRPSNNSEVSKERLNDVLPTTSHKFIYPKEPDTVLSGSENDACIARQDVLWKMAIFIKSSAKNFKRREFLRRSWASYRFVQDGMIQTIFVVGNATDPTTDQLLNDEFMRYKDILQYSGPDDYRNISLKTLAGMQWCSQNYKDVDFYTSGDDDFLIDLVAMRNTLVEFRETTIKNRWPEYPIICMYEKRQNTRPHRHKDKWHVPIEEYKWPMWPDFCLGGFYTMSVNVTIQLWDLAQVQKPVRMDDVWITGILRQQFGLPNVMLVVPGKKRTVAKHTVGFKNDKSKNLSGVVQKDWEKLKQNLQKITTCTVPQ</sequence>
<dbReference type="AlphaFoldDB" id="A0A6F9D749"/>
<comment type="subcellular location">
    <subcellularLocation>
        <location evidence="1 10">Golgi apparatus membrane</location>
        <topology evidence="1 10">Single-pass type II membrane protein</topology>
    </subcellularLocation>
</comment>
<accession>A0A6F9D749</accession>
<dbReference type="EC" id="2.4.1.-" evidence="10"/>
<dbReference type="EMBL" id="LR783229">
    <property type="protein sequence ID" value="CAB3224833.1"/>
    <property type="molecule type" value="mRNA"/>
</dbReference>
<evidence type="ECO:0000256" key="2">
    <source>
        <dbReference type="ARBA" id="ARBA00008661"/>
    </source>
</evidence>
<dbReference type="GO" id="GO:0000139">
    <property type="term" value="C:Golgi membrane"/>
    <property type="evidence" value="ECO:0007669"/>
    <property type="project" value="UniProtKB-SubCell"/>
</dbReference>